<keyword evidence="2" id="KW-1185">Reference proteome</keyword>
<accession>A0A9Q0UTA8</accession>
<protein>
    <submittedName>
        <fullName evidence="1">MULTI-COPPER OXIDASE</fullName>
    </submittedName>
</protein>
<evidence type="ECO:0000313" key="2">
    <source>
        <dbReference type="Proteomes" id="UP001151529"/>
    </source>
</evidence>
<dbReference type="AlphaFoldDB" id="A0A9Q0UTA8"/>
<organism evidence="1 2">
    <name type="scientific">Salix viminalis</name>
    <name type="common">Common osier</name>
    <name type="synonym">Basket willow</name>
    <dbReference type="NCBI Taxonomy" id="40686"/>
    <lineage>
        <taxon>Eukaryota</taxon>
        <taxon>Viridiplantae</taxon>
        <taxon>Streptophyta</taxon>
        <taxon>Embryophyta</taxon>
        <taxon>Tracheophyta</taxon>
        <taxon>Spermatophyta</taxon>
        <taxon>Magnoliopsida</taxon>
        <taxon>eudicotyledons</taxon>
        <taxon>Gunneridae</taxon>
        <taxon>Pentapetalae</taxon>
        <taxon>rosids</taxon>
        <taxon>fabids</taxon>
        <taxon>Malpighiales</taxon>
        <taxon>Salicaceae</taxon>
        <taxon>Saliceae</taxon>
        <taxon>Salix</taxon>
    </lineage>
</organism>
<dbReference type="EMBL" id="JAPFFL010000003">
    <property type="protein sequence ID" value="KAJ6736025.1"/>
    <property type="molecule type" value="Genomic_DNA"/>
</dbReference>
<evidence type="ECO:0000313" key="1">
    <source>
        <dbReference type="EMBL" id="KAJ6736025.1"/>
    </source>
</evidence>
<name>A0A9Q0UTA8_SALVM</name>
<dbReference type="Proteomes" id="UP001151529">
    <property type="component" value="Chromosome 5"/>
</dbReference>
<reference evidence="1" key="1">
    <citation type="submission" date="2022-11" db="EMBL/GenBank/DDBJ databases">
        <authorList>
            <person name="Hyden B.L."/>
            <person name="Feng K."/>
            <person name="Yates T."/>
            <person name="Jawdy S."/>
            <person name="Smart L.B."/>
            <person name="Muchero W."/>
        </authorList>
    </citation>
    <scope>NUCLEOTIDE SEQUENCE</scope>
    <source>
        <tissue evidence="1">Shoot tip</tissue>
    </source>
</reference>
<proteinExistence type="predicted"/>
<gene>
    <name evidence="1" type="ORF">OIU85_018250</name>
</gene>
<reference evidence="1" key="2">
    <citation type="journal article" date="2023" name="Int. J. Mol. Sci.">
        <title>De Novo Assembly and Annotation of 11 Diverse Shrub Willow (Salix) Genomes Reveals Novel Gene Organization in Sex-Linked Regions.</title>
        <authorList>
            <person name="Hyden B."/>
            <person name="Feng K."/>
            <person name="Yates T.B."/>
            <person name="Jawdy S."/>
            <person name="Cereghino C."/>
            <person name="Smart L.B."/>
            <person name="Muchero W."/>
        </authorList>
    </citation>
    <scope>NUCLEOTIDE SEQUENCE [LARGE SCALE GENOMIC DNA]</scope>
    <source>
        <tissue evidence="1">Shoot tip</tissue>
    </source>
</reference>
<sequence>MGSTLFQRPLLGCNSSSFRGQWWKKDVMDVLQEAIISGGDPEISDALTINGQPGDLYPCSKSGTCLVFTDKFVLLRNNLLNPDDR</sequence>
<comment type="caution">
    <text evidence="1">The sequence shown here is derived from an EMBL/GenBank/DDBJ whole genome shotgun (WGS) entry which is preliminary data.</text>
</comment>
<dbReference type="OrthoDB" id="2121828at2759"/>